<feature type="region of interest" description="Disordered" evidence="1">
    <location>
        <begin position="115"/>
        <end position="140"/>
    </location>
</feature>
<gene>
    <name evidence="2" type="ORF">PVK06_027180</name>
</gene>
<keyword evidence="3" id="KW-1185">Reference proteome</keyword>
<evidence type="ECO:0000313" key="3">
    <source>
        <dbReference type="Proteomes" id="UP001358586"/>
    </source>
</evidence>
<dbReference type="EMBL" id="JARKNE010000008">
    <property type="protein sequence ID" value="KAK5811807.1"/>
    <property type="molecule type" value="Genomic_DNA"/>
</dbReference>
<dbReference type="Proteomes" id="UP001358586">
    <property type="component" value="Chromosome 8"/>
</dbReference>
<protein>
    <submittedName>
        <fullName evidence="2">Uncharacterized protein</fullName>
    </submittedName>
</protein>
<name>A0ABR0P035_GOSAR</name>
<feature type="region of interest" description="Disordered" evidence="1">
    <location>
        <begin position="18"/>
        <end position="39"/>
    </location>
</feature>
<reference evidence="2 3" key="1">
    <citation type="submission" date="2023-03" db="EMBL/GenBank/DDBJ databases">
        <title>WGS of Gossypium arboreum.</title>
        <authorList>
            <person name="Yu D."/>
        </authorList>
    </citation>
    <scope>NUCLEOTIDE SEQUENCE [LARGE SCALE GENOMIC DNA]</scope>
    <source>
        <tissue evidence="2">Leaf</tissue>
    </source>
</reference>
<proteinExistence type="predicted"/>
<accession>A0ABR0P035</accession>
<evidence type="ECO:0000256" key="1">
    <source>
        <dbReference type="SAM" id="MobiDB-lite"/>
    </source>
</evidence>
<sequence length="140" mass="15252">MCLSHLQKFHCRLVPSRKKGTTGDTITASYKSSPSRDSVVLPQGPITRARAKQFKEAVIALVQQMWDDVNARPTELTGSIFGNPCRTLLQVQFSSPSSLSAQASSHVAPHQLISSDSAHSQFHRSGPAHYQLTSLSPARV</sequence>
<comment type="caution">
    <text evidence="2">The sequence shown here is derived from an EMBL/GenBank/DDBJ whole genome shotgun (WGS) entry which is preliminary data.</text>
</comment>
<feature type="compositionally biased region" description="Polar residues" evidence="1">
    <location>
        <begin position="131"/>
        <end position="140"/>
    </location>
</feature>
<organism evidence="2 3">
    <name type="scientific">Gossypium arboreum</name>
    <name type="common">Tree cotton</name>
    <name type="synonym">Gossypium nanking</name>
    <dbReference type="NCBI Taxonomy" id="29729"/>
    <lineage>
        <taxon>Eukaryota</taxon>
        <taxon>Viridiplantae</taxon>
        <taxon>Streptophyta</taxon>
        <taxon>Embryophyta</taxon>
        <taxon>Tracheophyta</taxon>
        <taxon>Spermatophyta</taxon>
        <taxon>Magnoliopsida</taxon>
        <taxon>eudicotyledons</taxon>
        <taxon>Gunneridae</taxon>
        <taxon>Pentapetalae</taxon>
        <taxon>rosids</taxon>
        <taxon>malvids</taxon>
        <taxon>Malvales</taxon>
        <taxon>Malvaceae</taxon>
        <taxon>Malvoideae</taxon>
        <taxon>Gossypium</taxon>
    </lineage>
</organism>
<evidence type="ECO:0000313" key="2">
    <source>
        <dbReference type="EMBL" id="KAK5811807.1"/>
    </source>
</evidence>
<feature type="compositionally biased region" description="Polar residues" evidence="1">
    <location>
        <begin position="22"/>
        <end position="36"/>
    </location>
</feature>